<evidence type="ECO:0000256" key="3">
    <source>
        <dbReference type="ARBA" id="ARBA00023163"/>
    </source>
</evidence>
<dbReference type="KEGG" id="mfy:HH212_07245"/>
<dbReference type="PROSITE" id="PS50937">
    <property type="entry name" value="HTH_MERR_2"/>
    <property type="match status" value="1"/>
</dbReference>
<evidence type="ECO:0000256" key="2">
    <source>
        <dbReference type="ARBA" id="ARBA00023125"/>
    </source>
</evidence>
<keyword evidence="2" id="KW-0238">DNA-binding</keyword>
<dbReference type="Pfam" id="PF09278">
    <property type="entry name" value="MerR-DNA-bind"/>
    <property type="match status" value="1"/>
</dbReference>
<dbReference type="Proteomes" id="UP000502415">
    <property type="component" value="Chromosome"/>
</dbReference>
<dbReference type="NCBIfam" id="TIGR02047">
    <property type="entry name" value="CadR-PbrR"/>
    <property type="match status" value="1"/>
</dbReference>
<dbReference type="Pfam" id="PF00376">
    <property type="entry name" value="MerR"/>
    <property type="match status" value="1"/>
</dbReference>
<accession>A0A7Z2ZV87</accession>
<dbReference type="InterPro" id="IPR009061">
    <property type="entry name" value="DNA-bd_dom_put_sf"/>
</dbReference>
<protein>
    <submittedName>
        <fullName evidence="5">Cd(II)/Pb(II)-responsive transcriptional regulator</fullName>
    </submittedName>
</protein>
<feature type="domain" description="HTH merR-type" evidence="4">
    <location>
        <begin position="1"/>
        <end position="69"/>
    </location>
</feature>
<dbReference type="SMART" id="SM00422">
    <property type="entry name" value="HTH_MERR"/>
    <property type="match status" value="1"/>
</dbReference>
<reference evidence="5 6" key="1">
    <citation type="submission" date="2020-04" db="EMBL/GenBank/DDBJ databases">
        <title>Genome sequencing of novel species.</title>
        <authorList>
            <person name="Heo J."/>
            <person name="Kim S.-J."/>
            <person name="Kim J.-S."/>
            <person name="Hong S.-B."/>
            <person name="Kwon S.-W."/>
        </authorList>
    </citation>
    <scope>NUCLEOTIDE SEQUENCE [LARGE SCALE GENOMIC DNA]</scope>
    <source>
        <strain evidence="5 6">GN2-R2</strain>
    </source>
</reference>
<sequence>MRIGELGKLTACQPETIRFYEQKGLLPPPVRSDANYRLYDAAHAERLHFIRRCRALGMSLDEVQILLDFHDEPDRPCGGVNELVDQHLDQVDRQIAELTTLRTELSQLRAKCGSTRPAASCEILKQLSEPAAVQETADSSR</sequence>
<dbReference type="InterPro" id="IPR047057">
    <property type="entry name" value="MerR_fam"/>
</dbReference>
<gene>
    <name evidence="5" type="primary">cadR</name>
    <name evidence="5" type="ORF">HH212_07245</name>
</gene>
<keyword evidence="6" id="KW-1185">Reference proteome</keyword>
<dbReference type="GO" id="GO:0003677">
    <property type="term" value="F:DNA binding"/>
    <property type="evidence" value="ECO:0007669"/>
    <property type="project" value="UniProtKB-KW"/>
</dbReference>
<dbReference type="GO" id="GO:0046872">
    <property type="term" value="F:metal ion binding"/>
    <property type="evidence" value="ECO:0007669"/>
    <property type="project" value="InterPro"/>
</dbReference>
<dbReference type="GO" id="GO:0003700">
    <property type="term" value="F:DNA-binding transcription factor activity"/>
    <property type="evidence" value="ECO:0007669"/>
    <property type="project" value="InterPro"/>
</dbReference>
<dbReference type="CDD" id="cd04784">
    <property type="entry name" value="HTH_CadR-PbrR"/>
    <property type="match status" value="1"/>
</dbReference>
<evidence type="ECO:0000313" key="6">
    <source>
        <dbReference type="Proteomes" id="UP000502415"/>
    </source>
</evidence>
<keyword evidence="3" id="KW-0804">Transcription</keyword>
<dbReference type="Gene3D" id="1.10.1660.10">
    <property type="match status" value="1"/>
</dbReference>
<dbReference type="InterPro" id="IPR011791">
    <property type="entry name" value="CadR-PbrR"/>
</dbReference>
<dbReference type="EMBL" id="CP051685">
    <property type="protein sequence ID" value="QJE03234.1"/>
    <property type="molecule type" value="Genomic_DNA"/>
</dbReference>
<dbReference type="InterPro" id="IPR015358">
    <property type="entry name" value="Tscrpt_reg_MerR_DNA-bd"/>
</dbReference>
<evidence type="ECO:0000259" key="4">
    <source>
        <dbReference type="PROSITE" id="PS50937"/>
    </source>
</evidence>
<name>A0A7Z2ZV87_9BURK</name>
<organism evidence="5 6">
    <name type="scientific">Massilia forsythiae</name>
    <dbReference type="NCBI Taxonomy" id="2728020"/>
    <lineage>
        <taxon>Bacteria</taxon>
        <taxon>Pseudomonadati</taxon>
        <taxon>Pseudomonadota</taxon>
        <taxon>Betaproteobacteria</taxon>
        <taxon>Burkholderiales</taxon>
        <taxon>Oxalobacteraceae</taxon>
        <taxon>Telluria group</taxon>
        <taxon>Massilia</taxon>
    </lineage>
</organism>
<evidence type="ECO:0000313" key="5">
    <source>
        <dbReference type="EMBL" id="QJE03234.1"/>
    </source>
</evidence>
<dbReference type="PRINTS" id="PR00040">
    <property type="entry name" value="HTHMERR"/>
</dbReference>
<dbReference type="InterPro" id="IPR000551">
    <property type="entry name" value="MerR-type_HTH_dom"/>
</dbReference>
<proteinExistence type="predicted"/>
<dbReference type="PANTHER" id="PTHR30204:SF94">
    <property type="entry name" value="HEAVY METAL-DEPENDENT TRANSCRIPTIONAL REGULATOR HI_0293-RELATED"/>
    <property type="match status" value="1"/>
</dbReference>
<evidence type="ECO:0000256" key="1">
    <source>
        <dbReference type="ARBA" id="ARBA00023015"/>
    </source>
</evidence>
<dbReference type="SUPFAM" id="SSF46955">
    <property type="entry name" value="Putative DNA-binding domain"/>
    <property type="match status" value="1"/>
</dbReference>
<keyword evidence="1" id="KW-0805">Transcription regulation</keyword>
<dbReference type="GO" id="GO:0045893">
    <property type="term" value="P:positive regulation of DNA-templated transcription"/>
    <property type="evidence" value="ECO:0007669"/>
    <property type="project" value="InterPro"/>
</dbReference>
<dbReference type="PANTHER" id="PTHR30204">
    <property type="entry name" value="REDOX-CYCLING DRUG-SENSING TRANSCRIPTIONAL ACTIVATOR SOXR"/>
    <property type="match status" value="1"/>
</dbReference>
<dbReference type="AlphaFoldDB" id="A0A7Z2ZV87"/>